<dbReference type="PANTHER" id="PTHR12126">
    <property type="entry name" value="NADH-UBIQUINONE OXIDOREDUCTASE 39 KDA SUBUNIT-RELATED"/>
    <property type="match status" value="1"/>
</dbReference>
<name>A0A1H7QT27_STRJI</name>
<accession>A0A1H7QT27</accession>
<gene>
    <name evidence="1" type="ORF">SAMN05414137_109197</name>
</gene>
<dbReference type="GO" id="GO:0044877">
    <property type="term" value="F:protein-containing complex binding"/>
    <property type="evidence" value="ECO:0007669"/>
    <property type="project" value="TreeGrafter"/>
</dbReference>
<sequence>MRIAVAGGTGAVGRTVVEAAHAAGHETVVLARSAGVDLLSGDGLDPALKGAQAVIDVSNVTTMGARKSVAFFEQATGRLLEAGRRAGVGHHVALSIVGCDRVDFGYYLGKRRQEELVLADGVPGSVLRATQFHEFAAQLLERTRGPVAVVPVMRAQPVAAREVAEALVRLAEQDPVGPAPELAGPQEEDMTVLVRRVLRAQGRRTPVLPLRLPGAAGRAMAGDGLLPTGPGQRGTETFDAWLDRTYRSR</sequence>
<dbReference type="Gene3D" id="3.40.50.720">
    <property type="entry name" value="NAD(P)-binding Rossmann-like Domain"/>
    <property type="match status" value="1"/>
</dbReference>
<dbReference type="AlphaFoldDB" id="A0A1H7QT27"/>
<dbReference type="InterPro" id="IPR051207">
    <property type="entry name" value="ComplexI_NDUFA9_subunit"/>
</dbReference>
<dbReference type="EMBL" id="FOAZ01000009">
    <property type="protein sequence ID" value="SEL51039.1"/>
    <property type="molecule type" value="Genomic_DNA"/>
</dbReference>
<evidence type="ECO:0000313" key="2">
    <source>
        <dbReference type="Proteomes" id="UP000183015"/>
    </source>
</evidence>
<dbReference type="PANTHER" id="PTHR12126:SF11">
    <property type="entry name" value="NADH DEHYDROGENASE [UBIQUINONE] 1 ALPHA SUBCOMPLEX SUBUNIT 9, MITOCHONDRIAL"/>
    <property type="match status" value="1"/>
</dbReference>
<dbReference type="RefSeq" id="WP_042445475.1">
    <property type="nucleotide sequence ID" value="NZ_BBPN01000009.1"/>
</dbReference>
<organism evidence="1 2">
    <name type="scientific">Streptacidiphilus jiangxiensis</name>
    <dbReference type="NCBI Taxonomy" id="235985"/>
    <lineage>
        <taxon>Bacteria</taxon>
        <taxon>Bacillati</taxon>
        <taxon>Actinomycetota</taxon>
        <taxon>Actinomycetes</taxon>
        <taxon>Kitasatosporales</taxon>
        <taxon>Streptomycetaceae</taxon>
        <taxon>Streptacidiphilus</taxon>
    </lineage>
</organism>
<dbReference type="InterPro" id="IPR036291">
    <property type="entry name" value="NAD(P)-bd_dom_sf"/>
</dbReference>
<protein>
    <submittedName>
        <fullName evidence="1">Uncharacterized conserved protein YbjT, contains NAD(P)-binding and DUF2867 domains</fullName>
    </submittedName>
</protein>
<dbReference type="OrthoDB" id="9771302at2"/>
<dbReference type="Proteomes" id="UP000183015">
    <property type="component" value="Unassembled WGS sequence"/>
</dbReference>
<reference evidence="2" key="1">
    <citation type="submission" date="2016-10" db="EMBL/GenBank/DDBJ databases">
        <authorList>
            <person name="Varghese N."/>
        </authorList>
    </citation>
    <scope>NUCLEOTIDE SEQUENCE [LARGE SCALE GENOMIC DNA]</scope>
    <source>
        <strain evidence="2">DSM 45096 / BCRC 16803 / CGMCC 4.1857 / CIP 109030 / JCM 12277 / KCTC 19219 / NBRC 100920 / 33214</strain>
    </source>
</reference>
<proteinExistence type="predicted"/>
<dbReference type="eggNOG" id="COG0702">
    <property type="taxonomic scope" value="Bacteria"/>
</dbReference>
<evidence type="ECO:0000313" key="1">
    <source>
        <dbReference type="EMBL" id="SEL51039.1"/>
    </source>
</evidence>
<keyword evidence="2" id="KW-1185">Reference proteome</keyword>
<dbReference type="STRING" id="235985.SAMN05414137_109197"/>
<dbReference type="SUPFAM" id="SSF51735">
    <property type="entry name" value="NAD(P)-binding Rossmann-fold domains"/>
    <property type="match status" value="1"/>
</dbReference>